<evidence type="ECO:0000256" key="1">
    <source>
        <dbReference type="ARBA" id="ARBA00004651"/>
    </source>
</evidence>
<dbReference type="EMBL" id="CP018911">
    <property type="protein sequence ID" value="AZU03017.1"/>
    <property type="molecule type" value="Genomic_DNA"/>
</dbReference>
<feature type="transmembrane region" description="Helical" evidence="8">
    <location>
        <begin position="207"/>
        <end position="231"/>
    </location>
</feature>
<evidence type="ECO:0000313" key="10">
    <source>
        <dbReference type="Proteomes" id="UP000286954"/>
    </source>
</evidence>
<keyword evidence="10" id="KW-1185">Reference proteome</keyword>
<organism evidence="9 10">
    <name type="scientific">Glycocaulis alkaliphilus</name>
    <dbReference type="NCBI Taxonomy" id="1434191"/>
    <lineage>
        <taxon>Bacteria</taxon>
        <taxon>Pseudomonadati</taxon>
        <taxon>Pseudomonadota</taxon>
        <taxon>Alphaproteobacteria</taxon>
        <taxon>Maricaulales</taxon>
        <taxon>Maricaulaceae</taxon>
        <taxon>Glycocaulis</taxon>
    </lineage>
</organism>
<evidence type="ECO:0000256" key="7">
    <source>
        <dbReference type="ARBA" id="ARBA00023136"/>
    </source>
</evidence>
<comment type="subcellular location">
    <subcellularLocation>
        <location evidence="1">Cell membrane</location>
        <topology evidence="1">Multi-pass membrane protein</topology>
    </subcellularLocation>
</comment>
<evidence type="ECO:0000256" key="3">
    <source>
        <dbReference type="ARBA" id="ARBA00022475"/>
    </source>
</evidence>
<evidence type="ECO:0000256" key="8">
    <source>
        <dbReference type="SAM" id="Phobius"/>
    </source>
</evidence>
<feature type="transmembrane region" description="Helical" evidence="8">
    <location>
        <begin position="94"/>
        <end position="116"/>
    </location>
</feature>
<evidence type="ECO:0000256" key="4">
    <source>
        <dbReference type="ARBA" id="ARBA00022692"/>
    </source>
</evidence>
<feature type="transmembrane region" description="Helical" evidence="8">
    <location>
        <begin position="149"/>
        <end position="168"/>
    </location>
</feature>
<gene>
    <name evidence="9" type="ORF">X907_0469</name>
</gene>
<keyword evidence="5 8" id="KW-1133">Transmembrane helix</keyword>
<dbReference type="InterPro" id="IPR003445">
    <property type="entry name" value="Cat_transpt"/>
</dbReference>
<dbReference type="KEGG" id="gak:X907_0469"/>
<dbReference type="Pfam" id="PF02386">
    <property type="entry name" value="TrkH"/>
    <property type="match status" value="1"/>
</dbReference>
<keyword evidence="7 8" id="KW-0472">Membrane</keyword>
<dbReference type="GO" id="GO:0005886">
    <property type="term" value="C:plasma membrane"/>
    <property type="evidence" value="ECO:0007669"/>
    <property type="project" value="UniProtKB-SubCell"/>
</dbReference>
<keyword evidence="2" id="KW-0813">Transport</keyword>
<evidence type="ECO:0000256" key="6">
    <source>
        <dbReference type="ARBA" id="ARBA00023065"/>
    </source>
</evidence>
<dbReference type="GO" id="GO:0008324">
    <property type="term" value="F:monoatomic cation transmembrane transporter activity"/>
    <property type="evidence" value="ECO:0007669"/>
    <property type="project" value="InterPro"/>
</dbReference>
<proteinExistence type="predicted"/>
<dbReference type="PANTHER" id="PTHR32024:SF1">
    <property type="entry name" value="KTR SYSTEM POTASSIUM UPTAKE PROTEIN B"/>
    <property type="match status" value="1"/>
</dbReference>
<feature type="transmembrane region" description="Helical" evidence="8">
    <location>
        <begin position="365"/>
        <end position="386"/>
    </location>
</feature>
<keyword evidence="3" id="KW-1003">Cell membrane</keyword>
<evidence type="ECO:0000256" key="2">
    <source>
        <dbReference type="ARBA" id="ARBA00022448"/>
    </source>
</evidence>
<feature type="transmembrane region" description="Helical" evidence="8">
    <location>
        <begin position="303"/>
        <end position="320"/>
    </location>
</feature>
<dbReference type="PANTHER" id="PTHR32024">
    <property type="entry name" value="TRK SYSTEM POTASSIUM UPTAKE PROTEIN TRKG-RELATED"/>
    <property type="match status" value="1"/>
</dbReference>
<reference evidence="9 10" key="1">
    <citation type="submission" date="2016-12" db="EMBL/GenBank/DDBJ databases">
        <title>The genome of dimorphic prosthecate Glycocaulis alkaliphilus 6b-8t, isolated from crude oil dictates its adaptability in petroleum environments.</title>
        <authorList>
            <person name="Wu X.-L."/>
            <person name="Geng S."/>
        </authorList>
    </citation>
    <scope>NUCLEOTIDE SEQUENCE [LARGE SCALE GENOMIC DNA]</scope>
    <source>
        <strain evidence="9 10">6B-8</strain>
    </source>
</reference>
<feature type="transmembrane region" description="Helical" evidence="8">
    <location>
        <begin position="243"/>
        <end position="266"/>
    </location>
</feature>
<dbReference type="AlphaFoldDB" id="A0A3T0E715"/>
<dbReference type="GO" id="GO:0030001">
    <property type="term" value="P:metal ion transport"/>
    <property type="evidence" value="ECO:0007669"/>
    <property type="project" value="UniProtKB-ARBA"/>
</dbReference>
<dbReference type="Proteomes" id="UP000286954">
    <property type="component" value="Chromosome"/>
</dbReference>
<keyword evidence="6" id="KW-0406">Ion transport</keyword>
<accession>A0A3T0E715</accession>
<evidence type="ECO:0000256" key="5">
    <source>
        <dbReference type="ARBA" id="ARBA00022989"/>
    </source>
</evidence>
<feature type="transmembrane region" description="Helical" evidence="8">
    <location>
        <begin position="326"/>
        <end position="344"/>
    </location>
</feature>
<protein>
    <submittedName>
        <fullName evidence="9">TrkH family potassium uptake protein</fullName>
    </submittedName>
</protein>
<feature type="transmembrane region" description="Helical" evidence="8">
    <location>
        <begin position="33"/>
        <end position="51"/>
    </location>
</feature>
<evidence type="ECO:0000313" key="9">
    <source>
        <dbReference type="EMBL" id="AZU03017.1"/>
    </source>
</evidence>
<feature type="transmembrane region" description="Helical" evidence="8">
    <location>
        <begin position="424"/>
        <end position="444"/>
    </location>
</feature>
<sequence>MADSSSSLKRRALRVWAGIWVPVKLFFKKADAAQLLLAGYLFYMLAGWGLLSLPIAQAVPVNALDNLFIASSAVSTTGLVTVDPGSSYTLFGQIIILLLIQLGGIGYMTFGSFLVLSLSHRWTRFRETVTRAAFPLPSDFDAARFIRRVVYFTLGVEAVGALLLWPMFADAGVDNALWSAVFHSVSAFCTAGFSLFPNSFEDFTGHAGIVFTISALSYLGAIGFIVMTTLFERLTRKRESLGFTSTVILSITAKFAIGGTVILFVAEPSIAALDPAERLLAAFFQVMTASTTVGFNTVPIGNLGMAVLMVMFVLMVFGASPSGTGGGLKSTTLAALAGLMRSVFKRRDTITYMGREISEDRVHQASVSFGFYFLVLAIALFVLFLTEAGASFEMVVFEAISALGTVGLSMGLTGDLSALGKLMVILLMLIGRVGILTFGLAIVARDRNAADKSDNELVM</sequence>
<dbReference type="RefSeq" id="WP_233352490.1">
    <property type="nucleotide sequence ID" value="NZ_BMFB01000002.1"/>
</dbReference>
<keyword evidence="4 8" id="KW-0812">Transmembrane</keyword>
<name>A0A3T0E715_9PROT</name>